<dbReference type="Proteomes" id="UP001203284">
    <property type="component" value="Unassembled WGS sequence"/>
</dbReference>
<organism evidence="2 3">
    <name type="scientific">Ancylobacter crimeensis</name>
    <dbReference type="NCBI Taxonomy" id="2579147"/>
    <lineage>
        <taxon>Bacteria</taxon>
        <taxon>Pseudomonadati</taxon>
        <taxon>Pseudomonadota</taxon>
        <taxon>Alphaproteobacteria</taxon>
        <taxon>Hyphomicrobiales</taxon>
        <taxon>Xanthobacteraceae</taxon>
        <taxon>Ancylobacter</taxon>
    </lineage>
</organism>
<evidence type="ECO:0000256" key="1">
    <source>
        <dbReference type="SAM" id="MobiDB-lite"/>
    </source>
</evidence>
<gene>
    <name evidence="2" type="ORF">MWN34_10935</name>
</gene>
<accession>A0ABT0DBU2</accession>
<feature type="region of interest" description="Disordered" evidence="1">
    <location>
        <begin position="1"/>
        <end position="22"/>
    </location>
</feature>
<reference evidence="2 3" key="1">
    <citation type="submission" date="2022-04" db="EMBL/GenBank/DDBJ databases">
        <authorList>
            <person name="Grouzdev D.S."/>
            <person name="Pantiukh K.S."/>
            <person name="Krutkina M.S."/>
        </authorList>
    </citation>
    <scope>NUCLEOTIDE SEQUENCE [LARGE SCALE GENOMIC DNA]</scope>
    <source>
        <strain evidence="2 3">6x-1</strain>
    </source>
</reference>
<sequence length="53" mass="5925">MPFKLAGDMENEGTEMVRQSGENSNRLSELFAEFANWTHILKDTSLNVSPPSP</sequence>
<protein>
    <submittedName>
        <fullName evidence="2">Bifunctional aminoacyl-tRNA synthetase</fullName>
    </submittedName>
</protein>
<dbReference type="RefSeq" id="WP_247029174.1">
    <property type="nucleotide sequence ID" value="NZ_JALKCH010000006.1"/>
</dbReference>
<keyword evidence="3" id="KW-1185">Reference proteome</keyword>
<name>A0ABT0DBU2_9HYPH</name>
<proteinExistence type="predicted"/>
<evidence type="ECO:0000313" key="3">
    <source>
        <dbReference type="Proteomes" id="UP001203284"/>
    </source>
</evidence>
<evidence type="ECO:0000313" key="2">
    <source>
        <dbReference type="EMBL" id="MCK0197428.1"/>
    </source>
</evidence>
<dbReference type="EMBL" id="JALKCH010000006">
    <property type="protein sequence ID" value="MCK0197428.1"/>
    <property type="molecule type" value="Genomic_DNA"/>
</dbReference>
<comment type="caution">
    <text evidence="2">The sequence shown here is derived from an EMBL/GenBank/DDBJ whole genome shotgun (WGS) entry which is preliminary data.</text>
</comment>